<feature type="transmembrane region" description="Helical" evidence="7">
    <location>
        <begin position="242"/>
        <end position="264"/>
    </location>
</feature>
<keyword evidence="5 7" id="KW-1133">Transmembrane helix</keyword>
<keyword evidence="2" id="KW-0813">Transport</keyword>
<name>A0A1E2VE05_9GAMM</name>
<evidence type="ECO:0000256" key="4">
    <source>
        <dbReference type="ARBA" id="ARBA00022692"/>
    </source>
</evidence>
<feature type="transmembrane region" description="Helical" evidence="7">
    <location>
        <begin position="150"/>
        <end position="170"/>
    </location>
</feature>
<feature type="transmembrane region" description="Helical" evidence="7">
    <location>
        <begin position="176"/>
        <end position="196"/>
    </location>
</feature>
<dbReference type="InterPro" id="IPR004776">
    <property type="entry name" value="Mem_transp_PIN-like"/>
</dbReference>
<dbReference type="PANTHER" id="PTHR36838">
    <property type="entry name" value="AUXIN EFFLUX CARRIER FAMILY PROTEIN"/>
    <property type="match status" value="1"/>
</dbReference>
<keyword evidence="9" id="KW-1185">Reference proteome</keyword>
<dbReference type="GO" id="GO:0016020">
    <property type="term" value="C:membrane"/>
    <property type="evidence" value="ECO:0007669"/>
    <property type="project" value="UniProtKB-SubCell"/>
</dbReference>
<organism evidence="8 9">
    <name type="scientific">Terasakiispira papahanaumokuakeensis</name>
    <dbReference type="NCBI Taxonomy" id="197479"/>
    <lineage>
        <taxon>Bacteria</taxon>
        <taxon>Pseudomonadati</taxon>
        <taxon>Pseudomonadota</taxon>
        <taxon>Gammaproteobacteria</taxon>
        <taxon>Oceanospirillales</taxon>
        <taxon>Terasakiispira</taxon>
    </lineage>
</organism>
<sequence length="293" mass="31102">MLSAYWNALFPVVFCAGLGVMLARRTSLLDSPELSRLVTLIGLPALILNALFTMTTSLWAVSDTFLAIVATLALSAVIGAAVLRLAGLDVRGYLSMWVNPNTGNLGLPLVFALLGPQAMVHAVVISTVVQISHFTLGVWLLSGRFSVKSLLSNASVIALCFGVAWSSTGWQVPTAVLRTVDILSGMTIPVMLLLLGRSLSSINLRELTRLKRIVGLSVGRVTLGLGAAFLVTQAFALSPLVAHTLMIQASMPVAVISYILAAHYHGPKEDIAAVILVSLPFSLLAVLFLVARF</sequence>
<feature type="transmembrane region" description="Helical" evidence="7">
    <location>
        <begin position="6"/>
        <end position="25"/>
    </location>
</feature>
<evidence type="ECO:0000256" key="7">
    <source>
        <dbReference type="SAM" id="Phobius"/>
    </source>
</evidence>
<dbReference type="Proteomes" id="UP000094291">
    <property type="component" value="Unassembled WGS sequence"/>
</dbReference>
<dbReference type="OrthoDB" id="3238001at2"/>
<keyword evidence="6 7" id="KW-0472">Membrane</keyword>
<evidence type="ECO:0000256" key="6">
    <source>
        <dbReference type="ARBA" id="ARBA00023136"/>
    </source>
</evidence>
<dbReference type="PANTHER" id="PTHR36838:SF1">
    <property type="entry name" value="SLR1864 PROTEIN"/>
    <property type="match status" value="1"/>
</dbReference>
<evidence type="ECO:0000256" key="3">
    <source>
        <dbReference type="ARBA" id="ARBA00022475"/>
    </source>
</evidence>
<evidence type="ECO:0000256" key="2">
    <source>
        <dbReference type="ARBA" id="ARBA00022448"/>
    </source>
</evidence>
<evidence type="ECO:0000256" key="5">
    <source>
        <dbReference type="ARBA" id="ARBA00022989"/>
    </source>
</evidence>
<protein>
    <submittedName>
        <fullName evidence="8">Auxin efflux carrier</fullName>
    </submittedName>
</protein>
<feature type="transmembrane region" description="Helical" evidence="7">
    <location>
        <begin position="271"/>
        <end position="291"/>
    </location>
</feature>
<feature type="transmembrane region" description="Helical" evidence="7">
    <location>
        <begin position="120"/>
        <end position="141"/>
    </location>
</feature>
<gene>
    <name evidence="8" type="ORF">BFW38_04530</name>
</gene>
<accession>A0A1E2VE05</accession>
<dbReference type="AlphaFoldDB" id="A0A1E2VE05"/>
<evidence type="ECO:0000313" key="9">
    <source>
        <dbReference type="Proteomes" id="UP000094291"/>
    </source>
</evidence>
<comment type="subcellular location">
    <subcellularLocation>
        <location evidence="1">Membrane</location>
        <topology evidence="1">Multi-pass membrane protein</topology>
    </subcellularLocation>
</comment>
<dbReference type="EMBL" id="MDTQ01000001">
    <property type="protein sequence ID" value="ODC05183.1"/>
    <property type="molecule type" value="Genomic_DNA"/>
</dbReference>
<feature type="transmembrane region" description="Helical" evidence="7">
    <location>
        <begin position="217"/>
        <end position="236"/>
    </location>
</feature>
<evidence type="ECO:0000256" key="1">
    <source>
        <dbReference type="ARBA" id="ARBA00004141"/>
    </source>
</evidence>
<proteinExistence type="predicted"/>
<keyword evidence="3" id="KW-1003">Cell membrane</keyword>
<evidence type="ECO:0000313" key="8">
    <source>
        <dbReference type="EMBL" id="ODC05183.1"/>
    </source>
</evidence>
<reference evidence="8 9" key="1">
    <citation type="submission" date="2016-08" db="EMBL/GenBank/DDBJ databases">
        <authorList>
            <person name="Seilhamer J.J."/>
        </authorList>
    </citation>
    <scope>NUCLEOTIDE SEQUENCE [LARGE SCALE GENOMIC DNA]</scope>
    <source>
        <strain evidence="8 9">PH27A</strain>
    </source>
</reference>
<dbReference type="Pfam" id="PF03547">
    <property type="entry name" value="Mem_trans"/>
    <property type="match status" value="2"/>
</dbReference>
<dbReference type="STRING" id="197479.BFW38_04530"/>
<comment type="caution">
    <text evidence="8">The sequence shown here is derived from an EMBL/GenBank/DDBJ whole genome shotgun (WGS) entry which is preliminary data.</text>
</comment>
<feature type="transmembrane region" description="Helical" evidence="7">
    <location>
        <begin position="37"/>
        <end position="59"/>
    </location>
</feature>
<keyword evidence="4 7" id="KW-0812">Transmembrane</keyword>
<dbReference type="GO" id="GO:0055085">
    <property type="term" value="P:transmembrane transport"/>
    <property type="evidence" value="ECO:0007669"/>
    <property type="project" value="InterPro"/>
</dbReference>
<feature type="transmembrane region" description="Helical" evidence="7">
    <location>
        <begin position="65"/>
        <end position="86"/>
    </location>
</feature>